<organism evidence="9 10">
    <name type="scientific">Biomphalaria glabrata</name>
    <name type="common">Bloodfluke planorb</name>
    <name type="synonym">Freshwater snail</name>
    <dbReference type="NCBI Taxonomy" id="6526"/>
    <lineage>
        <taxon>Eukaryota</taxon>
        <taxon>Metazoa</taxon>
        <taxon>Spiralia</taxon>
        <taxon>Lophotrochozoa</taxon>
        <taxon>Mollusca</taxon>
        <taxon>Gastropoda</taxon>
        <taxon>Heterobranchia</taxon>
        <taxon>Euthyneura</taxon>
        <taxon>Panpulmonata</taxon>
        <taxon>Hygrophila</taxon>
        <taxon>Lymnaeoidea</taxon>
        <taxon>Planorbidae</taxon>
        <taxon>Biomphalaria</taxon>
    </lineage>
</organism>
<dbReference type="PROSITE" id="PS50297">
    <property type="entry name" value="ANK_REP_REGION"/>
    <property type="match status" value="1"/>
</dbReference>
<evidence type="ECO:0000256" key="4">
    <source>
        <dbReference type="ARBA" id="ARBA00022840"/>
    </source>
</evidence>
<feature type="compositionally biased region" description="Basic and acidic residues" evidence="7">
    <location>
        <begin position="641"/>
        <end position="650"/>
    </location>
</feature>
<dbReference type="PROSITE" id="PS50088">
    <property type="entry name" value="ANK_REPEAT"/>
    <property type="match status" value="1"/>
</dbReference>
<dbReference type="InterPro" id="IPR027417">
    <property type="entry name" value="P-loop_NTPase"/>
</dbReference>
<dbReference type="PROSITE" id="PS51198">
    <property type="entry name" value="UVRD_HELICASE_ATP_BIND"/>
    <property type="match status" value="1"/>
</dbReference>
<dbReference type="OMA" id="CKISTHA"/>
<feature type="region of interest" description="Disordered" evidence="7">
    <location>
        <begin position="614"/>
        <end position="650"/>
    </location>
</feature>
<feature type="binding site" evidence="6">
    <location>
        <begin position="988"/>
        <end position="995"/>
    </location>
    <ligand>
        <name>ATP</name>
        <dbReference type="ChEBI" id="CHEBI:30616"/>
    </ligand>
</feature>
<keyword evidence="4 6" id="KW-0067">ATP-binding</keyword>
<keyword evidence="3 6" id="KW-0347">Helicase</keyword>
<dbReference type="SMART" id="SM00028">
    <property type="entry name" value="TPR"/>
    <property type="match status" value="4"/>
</dbReference>
<evidence type="ECO:0000313" key="9">
    <source>
        <dbReference type="Proteomes" id="UP001165740"/>
    </source>
</evidence>
<dbReference type="Pfam" id="PF00580">
    <property type="entry name" value="UvrD-helicase"/>
    <property type="match status" value="1"/>
</dbReference>
<dbReference type="OrthoDB" id="3156807at2759"/>
<dbReference type="GO" id="GO:0016787">
    <property type="term" value="F:hydrolase activity"/>
    <property type="evidence" value="ECO:0007669"/>
    <property type="project" value="UniProtKB-UniRule"/>
</dbReference>
<dbReference type="SUPFAM" id="SSF48452">
    <property type="entry name" value="TPR-like"/>
    <property type="match status" value="2"/>
</dbReference>
<dbReference type="Gene3D" id="1.25.40.10">
    <property type="entry name" value="Tetratricopeptide repeat domain"/>
    <property type="match status" value="2"/>
</dbReference>
<name>A0A9W2Z8A1_BIOGL</name>
<keyword evidence="5" id="KW-0040">ANK repeat</keyword>
<sequence>MSTNDTEKMDNWITLMKTGNAFYRLKEYTSAGDHYMRSIELLSASCDTGIPTDQISICLAKRYGNCSECFYKTGNFTMSLEYAKKCVKYSPKWFKGHLRVCRAYRKVGKWKKSMSAIINAFNCTDPTHDEEIQQKLLYELVETSAYKEDCHVQELLKNLQEISSLSWSQTTYFYIQNKEWKIVEYIVKTFWNVPCGSQQVDSLQCHVDLTNFCHLTTSISTGDCQWVCKLILYYLVHGADPTLLSLVPDDTYLHAILYIAVKTMKTESNSMNLINYVIEHRAGPYNELNIQDGRGETVLHMLARIEDFDRKNVLEYLLEQGVDPLIKNKDGQLAIELCNKPCFDTSVRLKAIGILVKNIDKSRKIEDKLVKIRRSEEVTSLCSLLMENRLPVIPKELLKMSADTCRPVLEKLIETGKWTVVYQLVSDFRKAKGERALSNFASMLKLADIIRNNSHKREESEKIKLVSFLVKEGASVEDEDTLKTSIQQEEWQLSLELLKLGVNPNGVTLYPGDTPYHAALRLALEKQSGDFSLLKELKNTHEKKENSFLQKDINCLDGTGNNLLHLAAQAERNQNSLDAVKLLCSWNISSDAKNENCKLPCDYLLDSDDSRTEYLKKPEVDIPNKSTSENEDSPNHANSKRKSESPSKDPKAIARNILMKIPDASGFLTPSPQSVERGDIEPTHSGQTLASKINKTRNPSGGSVSNTEMKDTDLQEILQYQYDKVHVTDFDNLAWEIECTESVWNMLKRLKTQDSDIVLKGQKLERKATECFIKLLLLKIQQLGTGNWSGLEQTKVAVSEDSLQLFKLPLPMETCILWELAVAFSHRNSEAQGSVDEKLDLECGMVYSEVIRIWEIVLDPSDVNLVVDKISNSHSRGQQCIIQKLLKDSKGDLKKKRIKTLNANDNNPRNFLLCPPSEEHNKKTIQCYPPASLNKNEFNIIKLYNLSSSMVSAILSEEVLKIDFPFKVAEIEHQIISLKNESPILLLGRSGTGKTTCCLYRLYKEFENYWKNADEFGRPLIPIDFSMMENFSKNEEMDTVAVATGEDEESDGEDVVSEADSDNSIDTHDHLHQIFVTKNPVLCAAVEKNFTQLCQTDPDLQNHVKNRAKPANRLQDTDFESFPLFLTSKHLLLLLDASADGDSFFPRDEDLEPEHNIPGWETPDDIFHDLGHPLLESQIQAGGAEKDMTKLQKPEKKKKDFRPECTYDLFEHAIWPKLKNKMSLDCHPSLIWTEIMSFIKGSNEALETEHGYLDEKQYINIGSKRAPNFNHDRQLVYQAFEYYKNFMKKENWFDETDVIFHIYTRIKNMTYIPWSLHAIYTDETQDFSQAELALLVSLSIDPKNMFLAGDTAQSIMRGISFRFADLNSLFYLKAKHKSKRPGTIYQLSHNYRSHTGILSMASALLDIVLKLFPDSIDKLEKDQGLFQGPKPVLIESCKPEELMNLLAGNKRDTSHIEFGAHQAVLVLDDDAKEKLPQELRSGIKLTIYESKGLEFDDILIYNFFTNSKVDKEWRVVTDYLQNLVTDLKSGNKQENLKIIDSDVLEKGCRLRPLSFDSRQHKLLDTELKQLYTAVTRARVNVWIFDENSEKRAPMFEYFKALKLVQDLEEFKQNNEEKGFMETSTPQEWKSKGDKYLSEKKYRLAIDCYVKAKEPDMEKLVKAFLTAEEAPRLAQNVTLMKNMYVKAGAQFLSCRQLPHAARCFEKAEDKTLAAKCYEKCRQFEKAAQLYMEVPDIISASRCYQQSGNFGQAIDILASENLFERSVECLHTYQKLIQEYQERNQVIPPVLLDKRLNEEFTENKLWMRLAEHQHKNNQSFKETLQKVTDAKEKIDFFKKINLWKEAAILLFDEGDTKQAAELMFKIGELNTALDYAKQGFHKALAASIHMALAHSSFLNKDMDSTIQNLKEAQGMYIELNDNPGQALTKFYLGKYLQDQTRLISASKHFGMCGSIQCVGQLECFSALFKVTTFSNKEICNEFIKYISDLGCKVIEVLHDKKPENALLRKEYLKFYGLELDVKNKKVTWHPHEFPLYQTFVNPTVDRSPVTQSESEAVIALSLVIIRRIKEWSKRIMKAIQGAIEPYLLCHKVKEGFKCDQHRHRCRYKHKLAATLEEDTIVLNCWTMAVWLDSTLHSAAEQFEQLHIPDITASLVQKNQMWLSAQGLVEFVTSARLLASDHFQQIMVKVSALETAVKKQLERYVQYLLGADKNSVKDKLGSVRGIVEACLVTSLLKIENINLQQYIIDLENFLNESPETRYKEFQNLLIFRYELDQGETKHLTIKTIGSLFVDSLSFLFSAHNPMRSVIEFNTFLSQLVTLKNWSLMPRLDHLLFWMEFHFCTTLFTLAHANKTSKNKNRFYLPNLYLGNLKLVEACINGVDTGKSAKFLYQMLAEQDLSNLNVQDIQTTLVMFLVGSEFNLIDYIQVLCGPNPSYELVERILILTLVVMLNIPKELVSSDFEILIRGKLYNIKHNDLMPERLKLLIKNIHKAKSYPDLVTAISFYLNSQGDFMMQYTWQDRKNFQLFPYRMEIKYYPQMVFFKMPAPVSVDPVMNRNEGSTQISDPGPKH</sequence>
<dbReference type="GO" id="GO:0004386">
    <property type="term" value="F:helicase activity"/>
    <property type="evidence" value="ECO:0007669"/>
    <property type="project" value="UniProtKB-UniRule"/>
</dbReference>
<feature type="repeat" description="ANK" evidence="5">
    <location>
        <begin position="294"/>
        <end position="329"/>
    </location>
</feature>
<dbReference type="InterPro" id="IPR039904">
    <property type="entry name" value="TRANK1"/>
</dbReference>
<evidence type="ECO:0000256" key="2">
    <source>
        <dbReference type="ARBA" id="ARBA00022801"/>
    </source>
</evidence>
<accession>A0A9W2Z8A1</accession>
<evidence type="ECO:0000259" key="8">
    <source>
        <dbReference type="PROSITE" id="PS51198"/>
    </source>
</evidence>
<dbReference type="InterPro" id="IPR011990">
    <property type="entry name" value="TPR-like_helical_dom_sf"/>
</dbReference>
<keyword evidence="1 6" id="KW-0547">Nucleotide-binding</keyword>
<dbReference type="PANTHER" id="PTHR21529">
    <property type="entry name" value="MAMMARY TURMOR VIRUS RECEPTOR HOMOLOG 1, 2 MTVR1, 2"/>
    <property type="match status" value="1"/>
</dbReference>
<dbReference type="PANTHER" id="PTHR21529:SF4">
    <property type="entry name" value="TPR AND ANKYRIN REPEAT-CONTAINING PROTEIN 1"/>
    <property type="match status" value="1"/>
</dbReference>
<protein>
    <submittedName>
        <fullName evidence="10">TPR and ankyrin repeat-containing protein 1-like</fullName>
    </submittedName>
</protein>
<evidence type="ECO:0000256" key="5">
    <source>
        <dbReference type="PROSITE-ProRule" id="PRU00023"/>
    </source>
</evidence>
<feature type="domain" description="UvrD-like helicase ATP-binding" evidence="8">
    <location>
        <begin position="967"/>
        <end position="1394"/>
    </location>
</feature>
<evidence type="ECO:0000256" key="6">
    <source>
        <dbReference type="PROSITE-ProRule" id="PRU00560"/>
    </source>
</evidence>
<dbReference type="Gene3D" id="1.10.10.160">
    <property type="match status" value="1"/>
</dbReference>
<dbReference type="SUPFAM" id="SSF48403">
    <property type="entry name" value="Ankyrin repeat"/>
    <property type="match status" value="1"/>
</dbReference>
<dbReference type="InterPro" id="IPR014016">
    <property type="entry name" value="UvrD-like_ATP-bd"/>
</dbReference>
<reference evidence="10" key="1">
    <citation type="submission" date="2025-08" db="UniProtKB">
        <authorList>
            <consortium name="RefSeq"/>
        </authorList>
    </citation>
    <scope>IDENTIFICATION</scope>
</reference>
<evidence type="ECO:0000256" key="7">
    <source>
        <dbReference type="SAM" id="MobiDB-lite"/>
    </source>
</evidence>
<feature type="region of interest" description="Disordered" evidence="7">
    <location>
        <begin position="664"/>
        <end position="708"/>
    </location>
</feature>
<dbReference type="InterPro" id="IPR002110">
    <property type="entry name" value="Ankyrin_rpt"/>
</dbReference>
<dbReference type="RefSeq" id="XP_055871182.1">
    <property type="nucleotide sequence ID" value="XM_056015207.1"/>
</dbReference>
<evidence type="ECO:0000256" key="3">
    <source>
        <dbReference type="ARBA" id="ARBA00022806"/>
    </source>
</evidence>
<dbReference type="Proteomes" id="UP001165740">
    <property type="component" value="Chromosome 17"/>
</dbReference>
<gene>
    <name evidence="10" type="primary">LOC106060020</name>
</gene>
<feature type="compositionally biased region" description="Polar residues" evidence="7">
    <location>
        <begin position="684"/>
        <end position="707"/>
    </location>
</feature>
<dbReference type="InterPro" id="IPR036770">
    <property type="entry name" value="Ankyrin_rpt-contain_sf"/>
</dbReference>
<dbReference type="GO" id="GO:0005524">
    <property type="term" value="F:ATP binding"/>
    <property type="evidence" value="ECO:0007669"/>
    <property type="project" value="UniProtKB-UniRule"/>
</dbReference>
<dbReference type="InterPro" id="IPR019734">
    <property type="entry name" value="TPR_rpt"/>
</dbReference>
<dbReference type="SMART" id="SM00248">
    <property type="entry name" value="ANK"/>
    <property type="match status" value="5"/>
</dbReference>
<proteinExistence type="predicted"/>
<dbReference type="SUPFAM" id="SSF52540">
    <property type="entry name" value="P-loop containing nucleoside triphosphate hydrolases"/>
    <property type="match status" value="1"/>
</dbReference>
<evidence type="ECO:0000313" key="10">
    <source>
        <dbReference type="RefSeq" id="XP_055871182.1"/>
    </source>
</evidence>
<evidence type="ECO:0000256" key="1">
    <source>
        <dbReference type="ARBA" id="ARBA00022741"/>
    </source>
</evidence>
<keyword evidence="2 6" id="KW-0378">Hydrolase</keyword>
<dbReference type="Gene3D" id="1.25.40.20">
    <property type="entry name" value="Ankyrin repeat-containing domain"/>
    <property type="match status" value="2"/>
</dbReference>
<keyword evidence="9" id="KW-1185">Reference proteome</keyword>
<dbReference type="InterPro" id="IPR013986">
    <property type="entry name" value="DExx_box_DNA_helicase_dom_sf"/>
</dbReference>
<dbReference type="Gene3D" id="3.40.50.300">
    <property type="entry name" value="P-loop containing nucleotide triphosphate hydrolases"/>
    <property type="match status" value="2"/>
</dbReference>
<dbReference type="GeneID" id="106060020"/>